<evidence type="ECO:0000313" key="1">
    <source>
        <dbReference type="EMBL" id="PWN64732.1"/>
    </source>
</evidence>
<accession>A0A316WTF9</accession>
<sequence>MKIKDNVYCNNVGVYFNQLTKRKSYTIEEVNSENVRICNDESKLKWYSKFYFSLHNEPEIISIHIDDEINDSKCDAIEVTIEFSNSDKYWLTFSTPKYLEEILKLEPHFYSKNFVIVKNLNKDLIQSTIHQMDALNELIENCRKY</sequence>
<protein>
    <submittedName>
        <fullName evidence="1">Uncharacterized protein</fullName>
    </submittedName>
</protein>
<dbReference type="Proteomes" id="UP000236182">
    <property type="component" value="Unassembled WGS sequence"/>
</dbReference>
<dbReference type="RefSeq" id="WP_109621497.1">
    <property type="nucleotide sequence ID" value="NZ_PPEI02000003.1"/>
</dbReference>
<comment type="caution">
    <text evidence="1">The sequence shown here is derived from an EMBL/GenBank/DDBJ whole genome shotgun (WGS) entry which is preliminary data.</text>
</comment>
<keyword evidence="2" id="KW-1185">Reference proteome</keyword>
<proteinExistence type="predicted"/>
<reference evidence="1" key="1">
    <citation type="submission" date="2018-04" db="EMBL/GenBank/DDBJ databases">
        <title>Draft Genome Sequences of Chryseobacterium lactis NCTC11390T isolated from milk, Chryseobacterium oncorhynchi 701B-08T from rainbow trout, and Chryseobacterium viscerum 687B-08T from diseased fish.</title>
        <authorList>
            <person name="Jeong J.-J."/>
            <person name="Lee Y.J."/>
            <person name="Pathiraja D."/>
            <person name="Park B."/>
            <person name="Choi I.-G."/>
            <person name="Kim K.D."/>
        </authorList>
    </citation>
    <scope>NUCLEOTIDE SEQUENCE [LARGE SCALE GENOMIC DNA]</scope>
    <source>
        <strain evidence="1">701B-08</strain>
    </source>
</reference>
<evidence type="ECO:0000313" key="2">
    <source>
        <dbReference type="Proteomes" id="UP000236182"/>
    </source>
</evidence>
<dbReference type="OrthoDB" id="1255413at2"/>
<dbReference type="EMBL" id="PPEI02000003">
    <property type="protein sequence ID" value="PWN64732.1"/>
    <property type="molecule type" value="Genomic_DNA"/>
</dbReference>
<name>A0A316WTF9_9FLAO</name>
<gene>
    <name evidence="1" type="ORF">C1638_012685</name>
</gene>
<organism evidence="1 2">
    <name type="scientific">Chryseobacterium oncorhynchi</name>
    <dbReference type="NCBI Taxonomy" id="741074"/>
    <lineage>
        <taxon>Bacteria</taxon>
        <taxon>Pseudomonadati</taxon>
        <taxon>Bacteroidota</taxon>
        <taxon>Flavobacteriia</taxon>
        <taxon>Flavobacteriales</taxon>
        <taxon>Weeksellaceae</taxon>
        <taxon>Chryseobacterium group</taxon>
        <taxon>Chryseobacterium</taxon>
    </lineage>
</organism>
<dbReference type="AlphaFoldDB" id="A0A316WTF9"/>